<evidence type="ECO:0000256" key="2">
    <source>
        <dbReference type="ARBA" id="ARBA00022857"/>
    </source>
</evidence>
<name>G9MUI6_HYPVG</name>
<dbReference type="HOGENOM" id="CLU_007383_8_6_1"/>
<dbReference type="OMA" id="FGTTDFW"/>
<dbReference type="InParanoid" id="G9MUI6"/>
<sequence length="291" mass="31952">MTNKITTLVGITGKQGASIADVFLQEGGWHVRGVTAIQPSVELVKANLNDAASLKAAFAGSTVAFGVADFWGIVADPESQKRAQESGRPVNVLAYDLESATLETINRFVLLTLSPTTKLSKGKYTYSFHFNTKWEAVEYLKGKYSALEKKRFYLQVALYLENWKFSPLGGSLPGNPDAPVSQVIARHDTGSFVKALTQVEPGKRLPGASGFLSWNEYAALWGKVHCVQCSFPPLDRKVIENAIPSGVVEELADMYEYIGDFANHGDPSLRIGAPFWTIEEFIRQEGWSSIL</sequence>
<gene>
    <name evidence="4" type="ORF">TRIVIDRAFT_191851</name>
</gene>
<dbReference type="AlphaFoldDB" id="G9MUI6"/>
<dbReference type="Gene3D" id="3.40.50.720">
    <property type="entry name" value="NAD(P)-binding Rossmann-like Domain"/>
    <property type="match status" value="1"/>
</dbReference>
<evidence type="ECO:0000313" key="5">
    <source>
        <dbReference type="Proteomes" id="UP000007115"/>
    </source>
</evidence>
<dbReference type="InterPro" id="IPR008030">
    <property type="entry name" value="NmrA-like"/>
</dbReference>
<reference evidence="4 5" key="1">
    <citation type="journal article" date="2011" name="Genome Biol.">
        <title>Comparative genome sequence analysis underscores mycoparasitism as the ancestral life style of Trichoderma.</title>
        <authorList>
            <person name="Kubicek C.P."/>
            <person name="Herrera-Estrella A."/>
            <person name="Seidl-Seiboth V."/>
            <person name="Martinez D.A."/>
            <person name="Druzhinina I.S."/>
            <person name="Thon M."/>
            <person name="Zeilinger S."/>
            <person name="Casas-Flores S."/>
            <person name="Horwitz B.A."/>
            <person name="Mukherjee P.K."/>
            <person name="Mukherjee M."/>
            <person name="Kredics L."/>
            <person name="Alcaraz L.D."/>
            <person name="Aerts A."/>
            <person name="Antal Z."/>
            <person name="Atanasova L."/>
            <person name="Cervantes-Badillo M.G."/>
            <person name="Challacombe J."/>
            <person name="Chertkov O."/>
            <person name="McCluskey K."/>
            <person name="Coulpier F."/>
            <person name="Deshpande N."/>
            <person name="von Doehren H."/>
            <person name="Ebbole D.J."/>
            <person name="Esquivel-Naranjo E.U."/>
            <person name="Fekete E."/>
            <person name="Flipphi M."/>
            <person name="Glaser F."/>
            <person name="Gomez-Rodriguez E.Y."/>
            <person name="Gruber S."/>
            <person name="Han C."/>
            <person name="Henrissat B."/>
            <person name="Hermosa R."/>
            <person name="Hernandez-Onate M."/>
            <person name="Karaffa L."/>
            <person name="Kosti I."/>
            <person name="Le Crom S."/>
            <person name="Lindquist E."/>
            <person name="Lucas S."/>
            <person name="Luebeck M."/>
            <person name="Luebeck P.S."/>
            <person name="Margeot A."/>
            <person name="Metz B."/>
            <person name="Misra M."/>
            <person name="Nevalainen H."/>
            <person name="Omann M."/>
            <person name="Packer N."/>
            <person name="Perrone G."/>
            <person name="Uresti-Rivera E.E."/>
            <person name="Salamov A."/>
            <person name="Schmoll M."/>
            <person name="Seiboth B."/>
            <person name="Shapiro H."/>
            <person name="Sukno S."/>
            <person name="Tamayo-Ramos J.A."/>
            <person name="Tisch D."/>
            <person name="Wiest A."/>
            <person name="Wilkinson H.H."/>
            <person name="Zhang M."/>
            <person name="Coutinho P.M."/>
            <person name="Kenerley C.M."/>
            <person name="Monte E."/>
            <person name="Baker S.E."/>
            <person name="Grigoriev I.V."/>
        </authorList>
    </citation>
    <scope>NUCLEOTIDE SEQUENCE [LARGE SCALE GENOMIC DNA]</scope>
    <source>
        <strain evidence="5">Gv29-8 / FGSC 10586</strain>
    </source>
</reference>
<dbReference type="InterPro" id="IPR036291">
    <property type="entry name" value="NAD(P)-bd_dom_sf"/>
</dbReference>
<dbReference type="EMBL" id="ABDF02000057">
    <property type="protein sequence ID" value="EHK21899.1"/>
    <property type="molecule type" value="Genomic_DNA"/>
</dbReference>
<evidence type="ECO:0000259" key="3">
    <source>
        <dbReference type="Pfam" id="PF05368"/>
    </source>
</evidence>
<dbReference type="InterPro" id="IPR051164">
    <property type="entry name" value="NmrA-like_oxidored"/>
</dbReference>
<dbReference type="GeneID" id="25789570"/>
<proteinExistence type="inferred from homology"/>
<dbReference type="SUPFAM" id="SSF51735">
    <property type="entry name" value="NAD(P)-binding Rossmann-fold domains"/>
    <property type="match status" value="1"/>
</dbReference>
<dbReference type="VEuPathDB" id="FungiDB:TRIVIDRAFT_191851"/>
<dbReference type="eggNOG" id="ENOG502RE6I">
    <property type="taxonomic scope" value="Eukaryota"/>
</dbReference>
<evidence type="ECO:0000256" key="1">
    <source>
        <dbReference type="ARBA" id="ARBA00006328"/>
    </source>
</evidence>
<keyword evidence="2" id="KW-0521">NADP</keyword>
<dbReference type="STRING" id="413071.G9MUI6"/>
<keyword evidence="5" id="KW-1185">Reference proteome</keyword>
<comment type="caution">
    <text evidence="4">The sequence shown here is derived from an EMBL/GenBank/DDBJ whole genome shotgun (WGS) entry which is preliminary data.</text>
</comment>
<evidence type="ECO:0000313" key="4">
    <source>
        <dbReference type="EMBL" id="EHK21899.1"/>
    </source>
</evidence>
<dbReference type="OrthoDB" id="3358371at2759"/>
<comment type="similarity">
    <text evidence="1">Belongs to the NmrA-type oxidoreductase family.</text>
</comment>
<dbReference type="RefSeq" id="XP_013956092.1">
    <property type="nucleotide sequence ID" value="XM_014100617.1"/>
</dbReference>
<dbReference type="Gene3D" id="3.90.25.10">
    <property type="entry name" value="UDP-galactose 4-epimerase, domain 1"/>
    <property type="match status" value="1"/>
</dbReference>
<feature type="domain" description="NmrA-like" evidence="3">
    <location>
        <begin position="4"/>
        <end position="269"/>
    </location>
</feature>
<dbReference type="Proteomes" id="UP000007115">
    <property type="component" value="Unassembled WGS sequence"/>
</dbReference>
<dbReference type="GO" id="GO:0005634">
    <property type="term" value="C:nucleus"/>
    <property type="evidence" value="ECO:0007669"/>
    <property type="project" value="TreeGrafter"/>
</dbReference>
<organism evidence="4 5">
    <name type="scientific">Hypocrea virens (strain Gv29-8 / FGSC 10586)</name>
    <name type="common">Gliocladium virens</name>
    <name type="synonym">Trichoderma virens</name>
    <dbReference type="NCBI Taxonomy" id="413071"/>
    <lineage>
        <taxon>Eukaryota</taxon>
        <taxon>Fungi</taxon>
        <taxon>Dikarya</taxon>
        <taxon>Ascomycota</taxon>
        <taxon>Pezizomycotina</taxon>
        <taxon>Sordariomycetes</taxon>
        <taxon>Hypocreomycetidae</taxon>
        <taxon>Hypocreales</taxon>
        <taxon>Hypocreaceae</taxon>
        <taxon>Trichoderma</taxon>
    </lineage>
</organism>
<dbReference type="PANTHER" id="PTHR42748:SF26">
    <property type="entry name" value="NMRA-LIKE DOMAIN-CONTAINING PROTEIN"/>
    <property type="match status" value="1"/>
</dbReference>
<protein>
    <recommendedName>
        <fullName evidence="3">NmrA-like domain-containing protein</fullName>
    </recommendedName>
</protein>
<dbReference type="Pfam" id="PF05368">
    <property type="entry name" value="NmrA"/>
    <property type="match status" value="1"/>
</dbReference>
<accession>G9MUI6</accession>
<dbReference type="PANTHER" id="PTHR42748">
    <property type="entry name" value="NITROGEN METABOLITE REPRESSION PROTEIN NMRA FAMILY MEMBER"/>
    <property type="match status" value="1"/>
</dbReference>